<feature type="compositionally biased region" description="Basic residues" evidence="1">
    <location>
        <begin position="48"/>
        <end position="61"/>
    </location>
</feature>
<dbReference type="AlphaFoldDB" id="A0A0D0BEP2"/>
<protein>
    <submittedName>
        <fullName evidence="2">Uncharacterized protein</fullName>
    </submittedName>
</protein>
<proteinExistence type="predicted"/>
<dbReference type="HOGENOM" id="CLU_2741756_0_0_1"/>
<reference evidence="3" key="2">
    <citation type="submission" date="2015-01" db="EMBL/GenBank/DDBJ databases">
        <title>Evolutionary Origins and Diversification of the Mycorrhizal Mutualists.</title>
        <authorList>
            <consortium name="DOE Joint Genome Institute"/>
            <consortium name="Mycorrhizal Genomics Consortium"/>
            <person name="Kohler A."/>
            <person name="Kuo A."/>
            <person name="Nagy L.G."/>
            <person name="Floudas D."/>
            <person name="Copeland A."/>
            <person name="Barry K.W."/>
            <person name="Cichocki N."/>
            <person name="Veneault-Fourrey C."/>
            <person name="LaButti K."/>
            <person name="Lindquist E.A."/>
            <person name="Lipzen A."/>
            <person name="Lundell T."/>
            <person name="Morin E."/>
            <person name="Murat C."/>
            <person name="Riley R."/>
            <person name="Ohm R."/>
            <person name="Sun H."/>
            <person name="Tunlid A."/>
            <person name="Henrissat B."/>
            <person name="Grigoriev I.V."/>
            <person name="Hibbett D.S."/>
            <person name="Martin F."/>
        </authorList>
    </citation>
    <scope>NUCLEOTIDE SEQUENCE [LARGE SCALE GENOMIC DNA]</scope>
    <source>
        <strain evidence="3">UH-Slu-Lm8-n1</strain>
    </source>
</reference>
<feature type="region of interest" description="Disordered" evidence="1">
    <location>
        <begin position="1"/>
        <end position="71"/>
    </location>
</feature>
<dbReference type="Proteomes" id="UP000054485">
    <property type="component" value="Unassembled WGS sequence"/>
</dbReference>
<sequence>MLTHGKCQLKLQQEQEESNVRTSFGDEKSHQQPVGCNPTRPSLGARRPSQRRRGPASHHQKTIGPGQVDGR</sequence>
<accession>A0A0D0BEP2</accession>
<evidence type="ECO:0000256" key="1">
    <source>
        <dbReference type="SAM" id="MobiDB-lite"/>
    </source>
</evidence>
<gene>
    <name evidence="2" type="ORF">CY34DRAFT_798351</name>
</gene>
<dbReference type="InParanoid" id="A0A0D0BEP2"/>
<keyword evidence="3" id="KW-1185">Reference proteome</keyword>
<dbReference type="EMBL" id="KN835139">
    <property type="protein sequence ID" value="KIK48254.1"/>
    <property type="molecule type" value="Genomic_DNA"/>
</dbReference>
<name>A0A0D0BEP2_9AGAM</name>
<evidence type="ECO:0000313" key="2">
    <source>
        <dbReference type="EMBL" id="KIK48254.1"/>
    </source>
</evidence>
<evidence type="ECO:0000313" key="3">
    <source>
        <dbReference type="Proteomes" id="UP000054485"/>
    </source>
</evidence>
<organism evidence="2 3">
    <name type="scientific">Suillus luteus UH-Slu-Lm8-n1</name>
    <dbReference type="NCBI Taxonomy" id="930992"/>
    <lineage>
        <taxon>Eukaryota</taxon>
        <taxon>Fungi</taxon>
        <taxon>Dikarya</taxon>
        <taxon>Basidiomycota</taxon>
        <taxon>Agaricomycotina</taxon>
        <taxon>Agaricomycetes</taxon>
        <taxon>Agaricomycetidae</taxon>
        <taxon>Boletales</taxon>
        <taxon>Suillineae</taxon>
        <taxon>Suillaceae</taxon>
        <taxon>Suillus</taxon>
    </lineage>
</organism>
<reference evidence="2 3" key="1">
    <citation type="submission" date="2014-04" db="EMBL/GenBank/DDBJ databases">
        <authorList>
            <consortium name="DOE Joint Genome Institute"/>
            <person name="Kuo A."/>
            <person name="Ruytinx J."/>
            <person name="Rineau F."/>
            <person name="Colpaert J."/>
            <person name="Kohler A."/>
            <person name="Nagy L.G."/>
            <person name="Floudas D."/>
            <person name="Copeland A."/>
            <person name="Barry K.W."/>
            <person name="Cichocki N."/>
            <person name="Veneault-Fourrey C."/>
            <person name="LaButti K."/>
            <person name="Lindquist E.A."/>
            <person name="Lipzen A."/>
            <person name="Lundell T."/>
            <person name="Morin E."/>
            <person name="Murat C."/>
            <person name="Sun H."/>
            <person name="Tunlid A."/>
            <person name="Henrissat B."/>
            <person name="Grigoriev I.V."/>
            <person name="Hibbett D.S."/>
            <person name="Martin F."/>
            <person name="Nordberg H.P."/>
            <person name="Cantor M.N."/>
            <person name="Hua S.X."/>
        </authorList>
    </citation>
    <scope>NUCLEOTIDE SEQUENCE [LARGE SCALE GENOMIC DNA]</scope>
    <source>
        <strain evidence="2 3">UH-Slu-Lm8-n1</strain>
    </source>
</reference>